<proteinExistence type="predicted"/>
<accession>A0A7J0GJM7</accession>
<organism evidence="2 3">
    <name type="scientific">Actinidia rufa</name>
    <dbReference type="NCBI Taxonomy" id="165716"/>
    <lineage>
        <taxon>Eukaryota</taxon>
        <taxon>Viridiplantae</taxon>
        <taxon>Streptophyta</taxon>
        <taxon>Embryophyta</taxon>
        <taxon>Tracheophyta</taxon>
        <taxon>Spermatophyta</taxon>
        <taxon>Magnoliopsida</taxon>
        <taxon>eudicotyledons</taxon>
        <taxon>Gunneridae</taxon>
        <taxon>Pentapetalae</taxon>
        <taxon>asterids</taxon>
        <taxon>Ericales</taxon>
        <taxon>Actinidiaceae</taxon>
        <taxon>Actinidia</taxon>
    </lineage>
</organism>
<dbReference type="Proteomes" id="UP000585474">
    <property type="component" value="Unassembled WGS sequence"/>
</dbReference>
<keyword evidence="3" id="KW-1185">Reference proteome</keyword>
<evidence type="ECO:0000313" key="3">
    <source>
        <dbReference type="Proteomes" id="UP000585474"/>
    </source>
</evidence>
<evidence type="ECO:0000313" key="2">
    <source>
        <dbReference type="EMBL" id="GFZ11010.1"/>
    </source>
</evidence>
<evidence type="ECO:0000256" key="1">
    <source>
        <dbReference type="SAM" id="MobiDB-lite"/>
    </source>
</evidence>
<comment type="caution">
    <text evidence="2">The sequence shown here is derived from an EMBL/GenBank/DDBJ whole genome shotgun (WGS) entry which is preliminary data.</text>
</comment>
<dbReference type="EMBL" id="BJWL01000022">
    <property type="protein sequence ID" value="GFZ11010.1"/>
    <property type="molecule type" value="Genomic_DNA"/>
</dbReference>
<reference evidence="2 3" key="1">
    <citation type="submission" date="2019-07" db="EMBL/GenBank/DDBJ databases">
        <title>De Novo Assembly of kiwifruit Actinidia rufa.</title>
        <authorList>
            <person name="Sugita-Konishi S."/>
            <person name="Sato K."/>
            <person name="Mori E."/>
            <person name="Abe Y."/>
            <person name="Kisaki G."/>
            <person name="Hamano K."/>
            <person name="Suezawa K."/>
            <person name="Otani M."/>
            <person name="Fukuda T."/>
            <person name="Manabe T."/>
            <person name="Gomi K."/>
            <person name="Tabuchi M."/>
            <person name="Akimitsu K."/>
            <person name="Kataoka I."/>
        </authorList>
    </citation>
    <scope>NUCLEOTIDE SEQUENCE [LARGE SCALE GENOMIC DNA]</scope>
    <source>
        <strain evidence="3">cv. Fuchu</strain>
    </source>
</reference>
<name>A0A7J0GJM7_9ERIC</name>
<dbReference type="AlphaFoldDB" id="A0A7J0GJM7"/>
<sequence length="162" mass="18062">MEVDIKDPSPPEPSIQEELSESRSPLNPLAARAALASIMSKMAQNLEVSIYHQEKLNDICSSEYVTCKLDLMQSLNGTKSHHSSTGNVFCETNNLPLQPASSSVPFDPDSYKDVKLLISTICASKKTQTMETFSIILAKEKERERERKNKRLELPDSSATFN</sequence>
<protein>
    <submittedName>
        <fullName evidence="2">Uncharacterized protein</fullName>
    </submittedName>
</protein>
<feature type="region of interest" description="Disordered" evidence="1">
    <location>
        <begin position="1"/>
        <end position="24"/>
    </location>
</feature>
<dbReference type="OrthoDB" id="759831at2759"/>
<gene>
    <name evidence="2" type="ORF">Acr_22g0004080</name>
</gene>